<dbReference type="EMBL" id="JADEXP010000042">
    <property type="protein sequence ID" value="MBE9066444.1"/>
    <property type="molecule type" value="Genomic_DNA"/>
</dbReference>
<comment type="caution">
    <text evidence="2">The sequence shown here is derived from an EMBL/GenBank/DDBJ whole genome shotgun (WGS) entry which is preliminary data.</text>
</comment>
<dbReference type="Proteomes" id="UP000615026">
    <property type="component" value="Unassembled WGS sequence"/>
</dbReference>
<name>A0A928WZW8_LEPEC</name>
<keyword evidence="3" id="KW-1185">Reference proteome</keyword>
<sequence>MAAETINAKAAGAAHTPTAIDGNNSHTAGNCQQIERDTIVLSGSTAIFAQPQTDIQVSPDTAPRPVLLTLAAPLLLTENCVLGADTSTLIEAQLETTDSMAGLIIKTQSIVVSGHYLPLVAESNIIPFEKYIKQHSVQQTNSPLCTAIGILPNVLINSHKMGVGISSQDLSLMTGSVCELVFSSQSSYFLQAELKSDTFYNLRLPGVQSIPVPPALRTFIATE</sequence>
<accession>A0A928WZW8</accession>
<proteinExistence type="predicted"/>
<dbReference type="AlphaFoldDB" id="A0A928WZW8"/>
<dbReference type="RefSeq" id="WP_193992198.1">
    <property type="nucleotide sequence ID" value="NZ_JADEXP010000042.1"/>
</dbReference>
<evidence type="ECO:0000256" key="1">
    <source>
        <dbReference type="SAM" id="MobiDB-lite"/>
    </source>
</evidence>
<feature type="compositionally biased region" description="Low complexity" evidence="1">
    <location>
        <begin position="8"/>
        <end position="19"/>
    </location>
</feature>
<evidence type="ECO:0000313" key="3">
    <source>
        <dbReference type="Proteomes" id="UP000615026"/>
    </source>
</evidence>
<reference evidence="2" key="1">
    <citation type="submission" date="2020-10" db="EMBL/GenBank/DDBJ databases">
        <authorList>
            <person name="Castelo-Branco R."/>
            <person name="Eusebio N."/>
            <person name="Adriana R."/>
            <person name="Vieira A."/>
            <person name="Brugerolle De Fraissinette N."/>
            <person name="Rezende De Castro R."/>
            <person name="Schneider M.P."/>
            <person name="Vasconcelos V."/>
            <person name="Leao P.N."/>
        </authorList>
    </citation>
    <scope>NUCLEOTIDE SEQUENCE</scope>
    <source>
        <strain evidence="2">LEGE 11479</strain>
    </source>
</reference>
<gene>
    <name evidence="2" type="ORF">IQ260_07245</name>
</gene>
<feature type="region of interest" description="Disordered" evidence="1">
    <location>
        <begin position="1"/>
        <end position="28"/>
    </location>
</feature>
<evidence type="ECO:0000313" key="2">
    <source>
        <dbReference type="EMBL" id="MBE9066444.1"/>
    </source>
</evidence>
<organism evidence="2 3">
    <name type="scientific">Leptolyngbya cf. ectocarpi LEGE 11479</name>
    <dbReference type="NCBI Taxonomy" id="1828722"/>
    <lineage>
        <taxon>Bacteria</taxon>
        <taxon>Bacillati</taxon>
        <taxon>Cyanobacteriota</taxon>
        <taxon>Cyanophyceae</taxon>
        <taxon>Leptolyngbyales</taxon>
        <taxon>Leptolyngbyaceae</taxon>
        <taxon>Leptolyngbya group</taxon>
        <taxon>Leptolyngbya</taxon>
    </lineage>
</organism>
<protein>
    <submittedName>
        <fullName evidence="2">Uncharacterized protein</fullName>
    </submittedName>
</protein>